<evidence type="ECO:0000313" key="3">
    <source>
        <dbReference type="Proteomes" id="UP001311232"/>
    </source>
</evidence>
<evidence type="ECO:0000256" key="1">
    <source>
        <dbReference type="SAM" id="MobiDB-lite"/>
    </source>
</evidence>
<keyword evidence="3" id="KW-1185">Reference proteome</keyword>
<name>A0AAV9SHB3_9TELE</name>
<dbReference type="Proteomes" id="UP001311232">
    <property type="component" value="Unassembled WGS sequence"/>
</dbReference>
<dbReference type="AlphaFoldDB" id="A0AAV9SHB3"/>
<comment type="caution">
    <text evidence="2">The sequence shown here is derived from an EMBL/GenBank/DDBJ whole genome shotgun (WGS) entry which is preliminary data.</text>
</comment>
<evidence type="ECO:0000313" key="2">
    <source>
        <dbReference type="EMBL" id="KAK5620214.1"/>
    </source>
</evidence>
<dbReference type="EMBL" id="JAHHUM010000382">
    <property type="protein sequence ID" value="KAK5620214.1"/>
    <property type="molecule type" value="Genomic_DNA"/>
</dbReference>
<reference evidence="2 3" key="1">
    <citation type="submission" date="2021-06" db="EMBL/GenBank/DDBJ databases">
        <authorList>
            <person name="Palmer J.M."/>
        </authorList>
    </citation>
    <scope>NUCLEOTIDE SEQUENCE [LARGE SCALE GENOMIC DNA]</scope>
    <source>
        <strain evidence="2 3">MEX-2019</strain>
        <tissue evidence="2">Muscle</tissue>
    </source>
</reference>
<accession>A0AAV9SHB3</accession>
<feature type="region of interest" description="Disordered" evidence="1">
    <location>
        <begin position="1"/>
        <end position="23"/>
    </location>
</feature>
<proteinExistence type="predicted"/>
<organism evidence="2 3">
    <name type="scientific">Crenichthys baileyi</name>
    <name type="common">White River springfish</name>
    <dbReference type="NCBI Taxonomy" id="28760"/>
    <lineage>
        <taxon>Eukaryota</taxon>
        <taxon>Metazoa</taxon>
        <taxon>Chordata</taxon>
        <taxon>Craniata</taxon>
        <taxon>Vertebrata</taxon>
        <taxon>Euteleostomi</taxon>
        <taxon>Actinopterygii</taxon>
        <taxon>Neopterygii</taxon>
        <taxon>Teleostei</taxon>
        <taxon>Neoteleostei</taxon>
        <taxon>Acanthomorphata</taxon>
        <taxon>Ovalentaria</taxon>
        <taxon>Atherinomorphae</taxon>
        <taxon>Cyprinodontiformes</taxon>
        <taxon>Goodeidae</taxon>
        <taxon>Crenichthys</taxon>
    </lineage>
</organism>
<protein>
    <submittedName>
        <fullName evidence="2">Uncharacterized protein</fullName>
    </submittedName>
</protein>
<sequence>MFKGPAITEDLSEGDDEAGRASRWKSLTDSLAADSDLHTCIACVRSWVNGINVHGGRLPPGLCITDNLYKEVRSPPPQPPHLPAITSKDLDLVKFTHRRDIRGLGIHD</sequence>
<gene>
    <name evidence="2" type="ORF">CRENBAI_000367</name>
</gene>